<sequence>MVRLKQIPRDDVDAIRPYQREEIKSTEKPPTIEAFVKAGVLREDNDKTPSSSPLPKDKDTTQSEQNDLDAQVGPMNTRGEGGGEKKKNFLSPFFFFFKVRKKKKMIKKIRLSWTRGAVVEVYSRGKKRWMRGMVGRVFVDDEGEWLEIRYGTNLVKEIPRYSTDIRPLRPRFKNDYIFTV</sequence>
<feature type="region of interest" description="Disordered" evidence="1">
    <location>
        <begin position="1"/>
        <end position="84"/>
    </location>
</feature>
<proteinExistence type="predicted"/>
<accession>X6NBF2</accession>
<dbReference type="Proteomes" id="UP000023152">
    <property type="component" value="Unassembled WGS sequence"/>
</dbReference>
<gene>
    <name evidence="2" type="ORF">RFI_13558</name>
</gene>
<reference evidence="2 3" key="1">
    <citation type="journal article" date="2013" name="Curr. Biol.">
        <title>The Genome of the Foraminiferan Reticulomyxa filosa.</title>
        <authorList>
            <person name="Glockner G."/>
            <person name="Hulsmann N."/>
            <person name="Schleicher M."/>
            <person name="Noegel A.A."/>
            <person name="Eichinger L."/>
            <person name="Gallinger C."/>
            <person name="Pawlowski J."/>
            <person name="Sierra R."/>
            <person name="Euteneuer U."/>
            <person name="Pillet L."/>
            <person name="Moustafa A."/>
            <person name="Platzer M."/>
            <person name="Groth M."/>
            <person name="Szafranski K."/>
            <person name="Schliwa M."/>
        </authorList>
    </citation>
    <scope>NUCLEOTIDE SEQUENCE [LARGE SCALE GENOMIC DNA]</scope>
</reference>
<evidence type="ECO:0000256" key="1">
    <source>
        <dbReference type="SAM" id="MobiDB-lite"/>
    </source>
</evidence>
<feature type="compositionally biased region" description="Basic and acidic residues" evidence="1">
    <location>
        <begin position="7"/>
        <end position="27"/>
    </location>
</feature>
<evidence type="ECO:0000313" key="2">
    <source>
        <dbReference type="EMBL" id="ETO23620.1"/>
    </source>
</evidence>
<dbReference type="EMBL" id="ASPP01009807">
    <property type="protein sequence ID" value="ETO23620.1"/>
    <property type="molecule type" value="Genomic_DNA"/>
</dbReference>
<evidence type="ECO:0000313" key="3">
    <source>
        <dbReference type="Proteomes" id="UP000023152"/>
    </source>
</evidence>
<organism evidence="2 3">
    <name type="scientific">Reticulomyxa filosa</name>
    <dbReference type="NCBI Taxonomy" id="46433"/>
    <lineage>
        <taxon>Eukaryota</taxon>
        <taxon>Sar</taxon>
        <taxon>Rhizaria</taxon>
        <taxon>Retaria</taxon>
        <taxon>Foraminifera</taxon>
        <taxon>Monothalamids</taxon>
        <taxon>Reticulomyxidae</taxon>
        <taxon>Reticulomyxa</taxon>
    </lineage>
</organism>
<keyword evidence="3" id="KW-1185">Reference proteome</keyword>
<comment type="caution">
    <text evidence="2">The sequence shown here is derived from an EMBL/GenBank/DDBJ whole genome shotgun (WGS) entry which is preliminary data.</text>
</comment>
<protein>
    <submittedName>
        <fullName evidence="2">Uncharacterized protein</fullName>
    </submittedName>
</protein>
<dbReference type="AlphaFoldDB" id="X6NBF2"/>
<name>X6NBF2_RETFI</name>